<dbReference type="HOGENOM" id="CLU_062610_0_0_9"/>
<dbReference type="OrthoDB" id="9779761at2"/>
<protein>
    <submittedName>
        <fullName evidence="2">HNH endonuclease</fullName>
    </submittedName>
</protein>
<organism evidence="2 3">
    <name type="scientific">Clostridium cellulovorans (strain ATCC 35296 / DSM 3052 / OCM 3 / 743B)</name>
    <dbReference type="NCBI Taxonomy" id="573061"/>
    <lineage>
        <taxon>Bacteria</taxon>
        <taxon>Bacillati</taxon>
        <taxon>Bacillota</taxon>
        <taxon>Clostridia</taxon>
        <taxon>Eubacteriales</taxon>
        <taxon>Clostridiaceae</taxon>
        <taxon>Clostridium</taxon>
    </lineage>
</organism>
<evidence type="ECO:0000313" key="2">
    <source>
        <dbReference type="EMBL" id="ADL52921.1"/>
    </source>
</evidence>
<evidence type="ECO:0000259" key="1">
    <source>
        <dbReference type="Pfam" id="PF01844"/>
    </source>
</evidence>
<dbReference type="CDD" id="cd00085">
    <property type="entry name" value="HNHc"/>
    <property type="match status" value="1"/>
</dbReference>
<dbReference type="eggNOG" id="COG3183">
    <property type="taxonomic scope" value="Bacteria"/>
</dbReference>
<dbReference type="GO" id="GO:0004519">
    <property type="term" value="F:endonuclease activity"/>
    <property type="evidence" value="ECO:0007669"/>
    <property type="project" value="UniProtKB-KW"/>
</dbReference>
<evidence type="ECO:0000313" key="3">
    <source>
        <dbReference type="Proteomes" id="UP000002730"/>
    </source>
</evidence>
<proteinExistence type="predicted"/>
<dbReference type="InterPro" id="IPR003615">
    <property type="entry name" value="HNH_nuc"/>
</dbReference>
<dbReference type="GO" id="GO:0003676">
    <property type="term" value="F:nucleic acid binding"/>
    <property type="evidence" value="ECO:0007669"/>
    <property type="project" value="InterPro"/>
</dbReference>
<keyword evidence="2" id="KW-0255">Endonuclease</keyword>
<dbReference type="REBASE" id="24944">
    <property type="entry name" value="Cce743McrBP"/>
</dbReference>
<dbReference type="EMBL" id="CP002160">
    <property type="protein sequence ID" value="ADL52921.1"/>
    <property type="molecule type" value="Genomic_DNA"/>
</dbReference>
<dbReference type="KEGG" id="ccb:Clocel_3235"/>
<keyword evidence="3" id="KW-1185">Reference proteome</keyword>
<sequence>MIRNRFCYKKIKLSYKADKLFKEFLKNVESCNLNPLKVFTLQEIADLIPYKLSNIEKYSTYNYSFMSMFAGQKGRDYFNFVKPSVKRNLTEICNDSARNNKAWQKLFANEGVRINPKYIMDLWNKAYLMIYNPEEYYWHNINDAIEKIKMDGSYLDSWSSGARKNFEEGARVYLIQLGVEEKGIFASGWINEPSYSALHWIETKAEEGLYTNYVDIEFDCIVNPHEGKILSKEILDKHFPSMNWSQRASGVEMKDVDLNELEELWSSFSGKTTEIIRTKVDLLAEEVINPERYIEGSTRQIYVNAYERNKKARNKCIEIYGYNCSVCGVNLEEIYGEIAKEFIHVHHIKPISSINQEYEIDPETDLVPICPNCHAVIHRRNQDISISELKDIIKNK</sequence>
<reference evidence="2 3" key="1">
    <citation type="submission" date="2010-08" db="EMBL/GenBank/DDBJ databases">
        <title>Complete sequence of Clostridium cellulovorans 743B.</title>
        <authorList>
            <consortium name="US DOE Joint Genome Institute"/>
            <person name="Lucas S."/>
            <person name="Copeland A."/>
            <person name="Lapidus A."/>
            <person name="Cheng J.-F."/>
            <person name="Bruce D."/>
            <person name="Goodwin L."/>
            <person name="Pitluck S."/>
            <person name="Chertkov O."/>
            <person name="Detter J.C."/>
            <person name="Han C."/>
            <person name="Tapia R."/>
            <person name="Land M."/>
            <person name="Hauser L."/>
            <person name="Chang Y.-J."/>
            <person name="Jeffries C."/>
            <person name="Kyrpides N."/>
            <person name="Ivanova N."/>
            <person name="Mikhailova N."/>
            <person name="Hemme C.L."/>
            <person name="Woyke T."/>
        </authorList>
    </citation>
    <scope>NUCLEOTIDE SEQUENCE [LARGE SCALE GENOMIC DNA]</scope>
    <source>
        <strain evidence="3">ATCC 35296 / DSM 3052 / OCM 3 / 743B</strain>
    </source>
</reference>
<dbReference type="SMR" id="D9SUG6"/>
<dbReference type="STRING" id="573061.Clocel_3235"/>
<dbReference type="RefSeq" id="WP_010073306.1">
    <property type="nucleotide sequence ID" value="NC_014393.1"/>
</dbReference>
<feature type="domain" description="HNH" evidence="1">
    <location>
        <begin position="324"/>
        <end position="379"/>
    </location>
</feature>
<dbReference type="InterPro" id="IPR002711">
    <property type="entry name" value="HNH"/>
</dbReference>
<name>D9SUG6_CLOC7</name>
<dbReference type="Gene3D" id="1.10.30.50">
    <property type="match status" value="1"/>
</dbReference>
<dbReference type="Pfam" id="PF01844">
    <property type="entry name" value="HNH"/>
    <property type="match status" value="1"/>
</dbReference>
<dbReference type="GO" id="GO:0008270">
    <property type="term" value="F:zinc ion binding"/>
    <property type="evidence" value="ECO:0007669"/>
    <property type="project" value="InterPro"/>
</dbReference>
<gene>
    <name evidence="2" type="ordered locus">Clocel_3235</name>
</gene>
<dbReference type="Proteomes" id="UP000002730">
    <property type="component" value="Chromosome"/>
</dbReference>
<keyword evidence="2" id="KW-0378">Hydrolase</keyword>
<keyword evidence="2" id="KW-0540">Nuclease</keyword>
<dbReference type="AlphaFoldDB" id="D9SUG6"/>
<accession>D9SUG6</accession>